<dbReference type="InterPro" id="IPR056573">
    <property type="entry name" value="Lectin_L-type_dom"/>
</dbReference>
<dbReference type="SUPFAM" id="SSF49899">
    <property type="entry name" value="Concanavalin A-like lectins/glucanases"/>
    <property type="match status" value="1"/>
</dbReference>
<sequence length="379" mass="39230">MLRIDRAIPGRAPHRQHMQPSQPTSSSRAAPRADRRPRALLLLPALAVALSTCGGRSDVLEEGGAEEVAPVPACEPAPEVCDGLDNDCDRVVDEGCPCAEGRERGCYSGPQGSLGIGACRAGVQVCSRGAWGPCTGESTPAPEACDLVDNDCDGQADEGTCPDGTACGASLTADMASPPEGWSFNGSAFWDPESRTAVLTEAMNQQAGTVVYRNPLVADAFTATFQFRLGRGDGVGFMLQATGATAVGEPGGGLGMAGLAGYGVEFDTYQNFDCDDASSEHMGIADLARPCAGGVLDSLLQVEGDLRLGDAAFHTARIELNQGEASVSLDGKPLIEKFAIPGFPVGSELFYGFAAGNGAAVARQEIRNVTITFPAPRCL</sequence>
<name>A0A150RW50_SORCE</name>
<dbReference type="InterPro" id="IPR013320">
    <property type="entry name" value="ConA-like_dom_sf"/>
</dbReference>
<dbReference type="EMBL" id="JEMC01002966">
    <property type="protein sequence ID" value="KYF84340.1"/>
    <property type="molecule type" value="Genomic_DNA"/>
</dbReference>
<evidence type="ECO:0000313" key="3">
    <source>
        <dbReference type="Proteomes" id="UP000075515"/>
    </source>
</evidence>
<evidence type="ECO:0000313" key="2">
    <source>
        <dbReference type="EMBL" id="KYF84340.1"/>
    </source>
</evidence>
<feature type="compositionally biased region" description="Low complexity" evidence="1">
    <location>
        <begin position="20"/>
        <end position="30"/>
    </location>
</feature>
<evidence type="ECO:0000256" key="1">
    <source>
        <dbReference type="SAM" id="MobiDB-lite"/>
    </source>
</evidence>
<dbReference type="Gene3D" id="2.60.120.200">
    <property type="match status" value="1"/>
</dbReference>
<organism evidence="2 3">
    <name type="scientific">Sorangium cellulosum</name>
    <name type="common">Polyangium cellulosum</name>
    <dbReference type="NCBI Taxonomy" id="56"/>
    <lineage>
        <taxon>Bacteria</taxon>
        <taxon>Pseudomonadati</taxon>
        <taxon>Myxococcota</taxon>
        <taxon>Polyangia</taxon>
        <taxon>Polyangiales</taxon>
        <taxon>Polyangiaceae</taxon>
        <taxon>Sorangium</taxon>
    </lineage>
</organism>
<gene>
    <name evidence="2" type="ORF">BE18_03745</name>
</gene>
<dbReference type="CDD" id="cd01951">
    <property type="entry name" value="lectin_L-type"/>
    <property type="match status" value="1"/>
</dbReference>
<feature type="region of interest" description="Disordered" evidence="1">
    <location>
        <begin position="1"/>
        <end position="34"/>
    </location>
</feature>
<protein>
    <submittedName>
        <fullName evidence="2">Uncharacterized protein</fullName>
    </submittedName>
</protein>
<accession>A0A150RW50</accession>
<dbReference type="Pfam" id="PF18483">
    <property type="entry name" value="Lectin_L-type_dom"/>
    <property type="match status" value="1"/>
</dbReference>
<dbReference type="Pfam" id="PF11617">
    <property type="entry name" value="Cu-binding_MopE"/>
    <property type="match status" value="2"/>
</dbReference>
<reference evidence="2 3" key="1">
    <citation type="submission" date="2014-02" db="EMBL/GenBank/DDBJ databases">
        <title>The small core and large imbalanced accessory genome model reveals a collaborative survival strategy of Sorangium cellulosum strains in nature.</title>
        <authorList>
            <person name="Han K."/>
            <person name="Peng R."/>
            <person name="Blom J."/>
            <person name="Li Y.-Z."/>
        </authorList>
    </citation>
    <scope>NUCLEOTIDE SEQUENCE [LARGE SCALE GENOMIC DNA]</scope>
    <source>
        <strain evidence="2 3">So0149</strain>
    </source>
</reference>
<proteinExistence type="predicted"/>
<dbReference type="AlphaFoldDB" id="A0A150RW50"/>
<dbReference type="InterPro" id="IPR021655">
    <property type="entry name" value="Put_metal-bd"/>
</dbReference>
<comment type="caution">
    <text evidence="2">The sequence shown here is derived from an EMBL/GenBank/DDBJ whole genome shotgun (WGS) entry which is preliminary data.</text>
</comment>
<dbReference type="Proteomes" id="UP000075515">
    <property type="component" value="Unassembled WGS sequence"/>
</dbReference>